<dbReference type="WBParaSite" id="nRc.2.0.1.t46487-RA">
    <property type="protein sequence ID" value="nRc.2.0.1.t46487-RA"/>
    <property type="gene ID" value="nRc.2.0.1.g46487"/>
</dbReference>
<sequence length="67" mass="7950">MQEIYVKPYGNVANIKQQHDLERQTFEKQQQFNKAKMDQDLQDKLATRRTRRDHLKAQKEAAAIAVH</sequence>
<protein>
    <submittedName>
        <fullName evidence="2">Uncharacterized protein</fullName>
    </submittedName>
</protein>
<dbReference type="Proteomes" id="UP000887565">
    <property type="component" value="Unplaced"/>
</dbReference>
<keyword evidence="1" id="KW-1185">Reference proteome</keyword>
<organism evidence="1 2">
    <name type="scientific">Romanomermis culicivorax</name>
    <name type="common">Nematode worm</name>
    <dbReference type="NCBI Taxonomy" id="13658"/>
    <lineage>
        <taxon>Eukaryota</taxon>
        <taxon>Metazoa</taxon>
        <taxon>Ecdysozoa</taxon>
        <taxon>Nematoda</taxon>
        <taxon>Enoplea</taxon>
        <taxon>Dorylaimia</taxon>
        <taxon>Mermithida</taxon>
        <taxon>Mermithoidea</taxon>
        <taxon>Mermithidae</taxon>
        <taxon>Romanomermis</taxon>
    </lineage>
</organism>
<name>A0A915L6R6_ROMCU</name>
<dbReference type="AlphaFoldDB" id="A0A915L6R6"/>
<evidence type="ECO:0000313" key="1">
    <source>
        <dbReference type="Proteomes" id="UP000887565"/>
    </source>
</evidence>
<accession>A0A915L6R6</accession>
<reference evidence="2" key="1">
    <citation type="submission" date="2022-11" db="UniProtKB">
        <authorList>
            <consortium name="WormBaseParasite"/>
        </authorList>
    </citation>
    <scope>IDENTIFICATION</scope>
</reference>
<evidence type="ECO:0000313" key="2">
    <source>
        <dbReference type="WBParaSite" id="nRc.2.0.1.t46487-RA"/>
    </source>
</evidence>
<proteinExistence type="predicted"/>